<dbReference type="InterPro" id="IPR001830">
    <property type="entry name" value="Glyco_trans_20"/>
</dbReference>
<protein>
    <recommendedName>
        <fullName evidence="1">alpha,alpha-trehalose-phosphate synthase (UDP-forming)</fullName>
        <ecNumber evidence="1">2.4.1.15</ecNumber>
    </recommendedName>
</protein>
<comment type="catalytic activity">
    <reaction evidence="4">
        <text>D-glucose 6-phosphate + UDP-alpha-D-glucose = alpha,alpha-trehalose 6-phosphate + UDP + H(+)</text>
        <dbReference type="Rhea" id="RHEA:18889"/>
        <dbReference type="ChEBI" id="CHEBI:15378"/>
        <dbReference type="ChEBI" id="CHEBI:58223"/>
        <dbReference type="ChEBI" id="CHEBI:58429"/>
        <dbReference type="ChEBI" id="CHEBI:58885"/>
        <dbReference type="ChEBI" id="CHEBI:61548"/>
        <dbReference type="EC" id="2.4.1.15"/>
    </reaction>
</comment>
<dbReference type="GO" id="GO:0004805">
    <property type="term" value="F:trehalose-phosphatase activity"/>
    <property type="evidence" value="ECO:0007669"/>
    <property type="project" value="TreeGrafter"/>
</dbReference>
<organism evidence="5 6">
    <name type="scientific">Aspergillus nanangensis</name>
    <dbReference type="NCBI Taxonomy" id="2582783"/>
    <lineage>
        <taxon>Eukaryota</taxon>
        <taxon>Fungi</taxon>
        <taxon>Dikarya</taxon>
        <taxon>Ascomycota</taxon>
        <taxon>Pezizomycotina</taxon>
        <taxon>Eurotiomycetes</taxon>
        <taxon>Eurotiomycetidae</taxon>
        <taxon>Eurotiales</taxon>
        <taxon>Aspergillaceae</taxon>
        <taxon>Aspergillus</taxon>
        <taxon>Aspergillus subgen. Circumdati</taxon>
    </lineage>
</organism>
<dbReference type="Proteomes" id="UP001194746">
    <property type="component" value="Unassembled WGS sequence"/>
</dbReference>
<dbReference type="FunFam" id="3.40.50.2000:FF:000007">
    <property type="entry name" value="Trehalose-6-phosphate synthase"/>
    <property type="match status" value="1"/>
</dbReference>
<evidence type="ECO:0000256" key="4">
    <source>
        <dbReference type="ARBA" id="ARBA00048039"/>
    </source>
</evidence>
<dbReference type="GO" id="GO:0005992">
    <property type="term" value="P:trehalose biosynthetic process"/>
    <property type="evidence" value="ECO:0007669"/>
    <property type="project" value="InterPro"/>
</dbReference>
<evidence type="ECO:0000256" key="2">
    <source>
        <dbReference type="ARBA" id="ARBA00022676"/>
    </source>
</evidence>
<accession>A0AAD4GXI1</accession>
<proteinExistence type="predicted"/>
<dbReference type="PANTHER" id="PTHR10788">
    <property type="entry name" value="TREHALOSE-6-PHOSPHATE SYNTHASE"/>
    <property type="match status" value="1"/>
</dbReference>
<evidence type="ECO:0000313" key="6">
    <source>
        <dbReference type="Proteomes" id="UP001194746"/>
    </source>
</evidence>
<dbReference type="GO" id="GO:0003825">
    <property type="term" value="F:alpha,alpha-trehalose-phosphate synthase (UDP-forming) activity"/>
    <property type="evidence" value="ECO:0007669"/>
    <property type="project" value="UniProtKB-EC"/>
</dbReference>
<reference evidence="5" key="2">
    <citation type="submission" date="2020-02" db="EMBL/GenBank/DDBJ databases">
        <authorList>
            <person name="Gilchrist C.L.M."/>
            <person name="Chooi Y.-H."/>
        </authorList>
    </citation>
    <scope>NUCLEOTIDE SEQUENCE</scope>
    <source>
        <strain evidence="5">MST-FP2251</strain>
    </source>
</reference>
<dbReference type="GO" id="GO:0005946">
    <property type="term" value="C:alpha,alpha-trehalose-phosphate synthase complex (UDP-forming)"/>
    <property type="evidence" value="ECO:0007669"/>
    <property type="project" value="TreeGrafter"/>
</dbReference>
<evidence type="ECO:0000313" key="5">
    <source>
        <dbReference type="EMBL" id="KAF9892992.1"/>
    </source>
</evidence>
<evidence type="ECO:0000256" key="3">
    <source>
        <dbReference type="ARBA" id="ARBA00022679"/>
    </source>
</evidence>
<name>A0AAD4GXI1_ASPNN</name>
<dbReference type="SUPFAM" id="SSF53756">
    <property type="entry name" value="UDP-Glycosyltransferase/glycogen phosphorylase"/>
    <property type="match status" value="1"/>
</dbReference>
<keyword evidence="3" id="KW-0808">Transferase</keyword>
<dbReference type="PANTHER" id="PTHR10788:SF75">
    <property type="entry name" value="SYNTHASE SUBUNIT OF TREHALOSE-6-PHOSPHATE SYNTHASE_PHOSPHATASE COMPLEX (EUROFUNG)"/>
    <property type="match status" value="1"/>
</dbReference>
<dbReference type="Gene3D" id="3.40.50.2000">
    <property type="entry name" value="Glycogen Phosphorylase B"/>
    <property type="match status" value="3"/>
</dbReference>
<keyword evidence="6" id="KW-1185">Reference proteome</keyword>
<dbReference type="Pfam" id="PF00982">
    <property type="entry name" value="Glyco_transf_20"/>
    <property type="match status" value="2"/>
</dbReference>
<reference evidence="5" key="1">
    <citation type="journal article" date="2019" name="Beilstein J. Org. Chem.">
        <title>Nanangenines: drimane sesquiterpenoids as the dominant metabolite cohort of a novel Australian fungus, Aspergillus nanangensis.</title>
        <authorList>
            <person name="Lacey H.J."/>
            <person name="Gilchrist C.L.M."/>
            <person name="Crombie A."/>
            <person name="Kalaitzis J.A."/>
            <person name="Vuong D."/>
            <person name="Rutledge P.J."/>
            <person name="Turner P."/>
            <person name="Pitt J.I."/>
            <person name="Lacey E."/>
            <person name="Chooi Y.H."/>
            <person name="Piggott A.M."/>
        </authorList>
    </citation>
    <scope>NUCLEOTIDE SEQUENCE</scope>
    <source>
        <strain evidence="5">MST-FP2251</strain>
    </source>
</reference>
<dbReference type="CDD" id="cd03788">
    <property type="entry name" value="GT20_TPS"/>
    <property type="match status" value="1"/>
</dbReference>
<dbReference type="EC" id="2.4.1.15" evidence="1"/>
<dbReference type="GO" id="GO:0034605">
    <property type="term" value="P:cellular response to heat"/>
    <property type="evidence" value="ECO:0007669"/>
    <property type="project" value="TreeGrafter"/>
</dbReference>
<dbReference type="EMBL" id="VCAU01000009">
    <property type="protein sequence ID" value="KAF9892992.1"/>
    <property type="molecule type" value="Genomic_DNA"/>
</dbReference>
<evidence type="ECO:0000256" key="1">
    <source>
        <dbReference type="ARBA" id="ARBA00012538"/>
    </source>
</evidence>
<sequence length="383" mass="43222">MPATKRKLIIVSNRLPISIKRVNGSFQSSVSSGGLVTALSGLTKTTSFRWFGWPGIEASDPEDQKKIQESLMEHNAVPIFLDKSCGIGFSLHTPFPVWDFWRGLPVGDDLVKGILASDLIGFHTEEYRDNFAGCTRSLGANIQAPNQIHYKDRQIIADTFIVGIDPKRFTDMLQNKDVQKRISELEENYKGVTLILGVDRMDYIKGLPEKLKGYDYFLDQHPELRNKVVLIQIAVPSREDVKEYQELEHEVSMIAGRINGKHATPDGTPLIYMHRSISFPELTALYCVADVCLLTSTRDGMNLVSFEYIACQAERHGVLALSEFAGAASFMKQGSITFHPVNITQIAEAIEKAINMSKEDRKRRYEGLREFIVTYTRYSIINH</sequence>
<comment type="caution">
    <text evidence="5">The sequence shown here is derived from an EMBL/GenBank/DDBJ whole genome shotgun (WGS) entry which is preliminary data.</text>
</comment>
<dbReference type="GO" id="GO:0005829">
    <property type="term" value="C:cytosol"/>
    <property type="evidence" value="ECO:0007669"/>
    <property type="project" value="TreeGrafter"/>
</dbReference>
<keyword evidence="2" id="KW-0328">Glycosyltransferase</keyword>
<dbReference type="AlphaFoldDB" id="A0AAD4GXI1"/>
<gene>
    <name evidence="5" type="ORF">FE257_012403</name>
</gene>